<name>A0ABD1DRC3_CULPP</name>
<dbReference type="EMBL" id="JBEHCU010003761">
    <property type="protein sequence ID" value="KAL1401989.1"/>
    <property type="molecule type" value="Genomic_DNA"/>
</dbReference>
<proteinExistence type="predicted"/>
<feature type="non-terminal residue" evidence="2">
    <location>
        <position position="105"/>
    </location>
</feature>
<evidence type="ECO:0000313" key="3">
    <source>
        <dbReference type="Proteomes" id="UP001562425"/>
    </source>
</evidence>
<feature type="region of interest" description="Disordered" evidence="1">
    <location>
        <begin position="63"/>
        <end position="105"/>
    </location>
</feature>
<comment type="caution">
    <text evidence="2">The sequence shown here is derived from an EMBL/GenBank/DDBJ whole genome shotgun (WGS) entry which is preliminary data.</text>
</comment>
<dbReference type="AlphaFoldDB" id="A0ABD1DRC3"/>
<reference evidence="2 3" key="1">
    <citation type="submission" date="2024-05" db="EMBL/GenBank/DDBJ databases">
        <title>Culex pipiens pipiens assembly and annotation.</title>
        <authorList>
            <person name="Alout H."/>
            <person name="Durand T."/>
        </authorList>
    </citation>
    <scope>NUCLEOTIDE SEQUENCE [LARGE SCALE GENOMIC DNA]</scope>
    <source>
        <strain evidence="2">HA-2024</strain>
        <tissue evidence="2">Whole body</tissue>
    </source>
</reference>
<gene>
    <name evidence="2" type="ORF">pipiens_000998</name>
</gene>
<accession>A0ABD1DRC3</accession>
<evidence type="ECO:0000256" key="1">
    <source>
        <dbReference type="SAM" id="MobiDB-lite"/>
    </source>
</evidence>
<sequence length="105" mass="11864">ERTHEDKLRVPSEGSFDEELGSWIDVRKSVRKQVVNISVVHRPSGLAEAHRLLAQVALRRWPSGTRQEEEHEEGLERRRRCRGGGGRLSFTPPPSAVRTGLVFNG</sequence>
<evidence type="ECO:0000313" key="2">
    <source>
        <dbReference type="EMBL" id="KAL1401989.1"/>
    </source>
</evidence>
<dbReference type="Proteomes" id="UP001562425">
    <property type="component" value="Unassembled WGS sequence"/>
</dbReference>
<protein>
    <submittedName>
        <fullName evidence="2">Uncharacterized protein</fullName>
    </submittedName>
</protein>
<feature type="non-terminal residue" evidence="2">
    <location>
        <position position="1"/>
    </location>
</feature>
<keyword evidence="3" id="KW-1185">Reference proteome</keyword>
<organism evidence="2 3">
    <name type="scientific">Culex pipiens pipiens</name>
    <name type="common">Northern house mosquito</name>
    <dbReference type="NCBI Taxonomy" id="38569"/>
    <lineage>
        <taxon>Eukaryota</taxon>
        <taxon>Metazoa</taxon>
        <taxon>Ecdysozoa</taxon>
        <taxon>Arthropoda</taxon>
        <taxon>Hexapoda</taxon>
        <taxon>Insecta</taxon>
        <taxon>Pterygota</taxon>
        <taxon>Neoptera</taxon>
        <taxon>Endopterygota</taxon>
        <taxon>Diptera</taxon>
        <taxon>Nematocera</taxon>
        <taxon>Culicoidea</taxon>
        <taxon>Culicidae</taxon>
        <taxon>Culicinae</taxon>
        <taxon>Culicini</taxon>
        <taxon>Culex</taxon>
        <taxon>Culex</taxon>
    </lineage>
</organism>